<reference evidence="4 5" key="1">
    <citation type="submission" date="2019-03" db="EMBL/GenBank/DDBJ databases">
        <title>Jiella endophytica sp. nov., a novel endophytic bacterium isolated from root of Ficus microcarpa Linn. f.</title>
        <authorList>
            <person name="Tuo L."/>
        </authorList>
    </citation>
    <scope>NUCLEOTIDE SEQUENCE [LARGE SCALE GENOMIC DNA]</scope>
    <source>
        <strain evidence="4 5">CBS5Q-3</strain>
    </source>
</reference>
<proteinExistence type="predicted"/>
<dbReference type="EMBL" id="SOZD01000010">
    <property type="protein sequence ID" value="TFF18228.1"/>
    <property type="molecule type" value="Genomic_DNA"/>
</dbReference>
<dbReference type="OrthoDB" id="9916173at2"/>
<organism evidence="4 5">
    <name type="scientific">Jiella endophytica</name>
    <dbReference type="NCBI Taxonomy" id="2558362"/>
    <lineage>
        <taxon>Bacteria</taxon>
        <taxon>Pseudomonadati</taxon>
        <taxon>Pseudomonadota</taxon>
        <taxon>Alphaproteobacteria</taxon>
        <taxon>Hyphomicrobiales</taxon>
        <taxon>Aurantimonadaceae</taxon>
        <taxon>Jiella</taxon>
    </lineage>
</organism>
<sequence length="130" mass="13463">MKTRTHTSRLTIATLGALAALAAGGSALAAETNRGETDQAEMQKVTAAKITLADAVAKAEQTVGGKAFDAAISDEKGDNAWEIELSQADGSVKTVMVDTQSGKIDQNASDESKDKMDKTADDSEEGDDAD</sequence>
<feature type="region of interest" description="Disordered" evidence="1">
    <location>
        <begin position="90"/>
        <end position="130"/>
    </location>
</feature>
<feature type="compositionally biased region" description="Polar residues" evidence="1">
    <location>
        <begin position="97"/>
        <end position="109"/>
    </location>
</feature>
<feature type="compositionally biased region" description="Basic and acidic residues" evidence="1">
    <location>
        <begin position="110"/>
        <end position="121"/>
    </location>
</feature>
<accession>A0A4Y8RAD4</accession>
<evidence type="ECO:0000256" key="2">
    <source>
        <dbReference type="SAM" id="SignalP"/>
    </source>
</evidence>
<keyword evidence="5" id="KW-1185">Reference proteome</keyword>
<feature type="domain" description="PepSY" evidence="3">
    <location>
        <begin position="49"/>
        <end position="104"/>
    </location>
</feature>
<comment type="caution">
    <text evidence="4">The sequence shown here is derived from an EMBL/GenBank/DDBJ whole genome shotgun (WGS) entry which is preliminary data.</text>
</comment>
<dbReference type="Proteomes" id="UP000298179">
    <property type="component" value="Unassembled WGS sequence"/>
</dbReference>
<name>A0A4Y8RAD4_9HYPH</name>
<evidence type="ECO:0000313" key="5">
    <source>
        <dbReference type="Proteomes" id="UP000298179"/>
    </source>
</evidence>
<evidence type="ECO:0000313" key="4">
    <source>
        <dbReference type="EMBL" id="TFF18228.1"/>
    </source>
</evidence>
<dbReference type="Gene3D" id="3.10.450.40">
    <property type="match status" value="1"/>
</dbReference>
<dbReference type="Pfam" id="PF03413">
    <property type="entry name" value="PepSY"/>
    <property type="match status" value="1"/>
</dbReference>
<evidence type="ECO:0000256" key="1">
    <source>
        <dbReference type="SAM" id="MobiDB-lite"/>
    </source>
</evidence>
<feature type="chain" id="PRO_5021332004" description="PepSY domain-containing protein" evidence="2">
    <location>
        <begin position="30"/>
        <end position="130"/>
    </location>
</feature>
<gene>
    <name evidence="4" type="ORF">E3C22_21995</name>
</gene>
<dbReference type="AlphaFoldDB" id="A0A4Y8RAD4"/>
<protein>
    <recommendedName>
        <fullName evidence="3">PepSY domain-containing protein</fullName>
    </recommendedName>
</protein>
<dbReference type="InterPro" id="IPR025711">
    <property type="entry name" value="PepSY"/>
</dbReference>
<keyword evidence="2" id="KW-0732">Signal</keyword>
<feature type="signal peptide" evidence="2">
    <location>
        <begin position="1"/>
        <end position="29"/>
    </location>
</feature>
<dbReference type="RefSeq" id="WP_134764040.1">
    <property type="nucleotide sequence ID" value="NZ_SOZD01000010.1"/>
</dbReference>
<evidence type="ECO:0000259" key="3">
    <source>
        <dbReference type="Pfam" id="PF03413"/>
    </source>
</evidence>